<evidence type="ECO:0000256" key="3">
    <source>
        <dbReference type="ARBA" id="ARBA00023098"/>
    </source>
</evidence>
<gene>
    <name evidence="7" type="ORF">L3Y34_003847</name>
</gene>
<dbReference type="Pfam" id="PF01734">
    <property type="entry name" value="Patatin"/>
    <property type="match status" value="1"/>
</dbReference>
<feature type="compositionally biased region" description="Low complexity" evidence="5">
    <location>
        <begin position="57"/>
        <end position="74"/>
    </location>
</feature>
<evidence type="ECO:0000256" key="5">
    <source>
        <dbReference type="SAM" id="MobiDB-lite"/>
    </source>
</evidence>
<dbReference type="Gene3D" id="3.40.1090.10">
    <property type="entry name" value="Cytosolic phospholipase A2 catalytic domain"/>
    <property type="match status" value="1"/>
</dbReference>
<feature type="region of interest" description="Disordered" evidence="5">
    <location>
        <begin position="1"/>
        <end position="21"/>
    </location>
</feature>
<feature type="domain" description="PNPLA" evidence="6">
    <location>
        <begin position="226"/>
        <end position="421"/>
    </location>
</feature>
<proteinExistence type="predicted"/>
<dbReference type="PANTHER" id="PTHR24185">
    <property type="entry name" value="CALCIUM-INDEPENDENT PHOSPHOLIPASE A2-GAMMA"/>
    <property type="match status" value="1"/>
</dbReference>
<dbReference type="PANTHER" id="PTHR24185:SF1">
    <property type="entry name" value="CALCIUM-INDEPENDENT PHOSPHOLIPASE A2-GAMMA"/>
    <property type="match status" value="1"/>
</dbReference>
<dbReference type="InterPro" id="IPR016035">
    <property type="entry name" value="Acyl_Trfase/lysoPLipase"/>
</dbReference>
<dbReference type="InterPro" id="IPR002641">
    <property type="entry name" value="PNPLA_dom"/>
</dbReference>
<organism evidence="7 8">
    <name type="scientific">Caenorhabditis briggsae</name>
    <dbReference type="NCBI Taxonomy" id="6238"/>
    <lineage>
        <taxon>Eukaryota</taxon>
        <taxon>Metazoa</taxon>
        <taxon>Ecdysozoa</taxon>
        <taxon>Nematoda</taxon>
        <taxon>Chromadorea</taxon>
        <taxon>Rhabditida</taxon>
        <taxon>Rhabditina</taxon>
        <taxon>Rhabditomorpha</taxon>
        <taxon>Rhabditoidea</taxon>
        <taxon>Rhabditidae</taxon>
        <taxon>Peloderinae</taxon>
        <taxon>Caenorhabditis</taxon>
    </lineage>
</organism>
<dbReference type="AlphaFoldDB" id="A0AAE9D3V1"/>
<evidence type="ECO:0000259" key="6">
    <source>
        <dbReference type="PROSITE" id="PS51635"/>
    </source>
</evidence>
<dbReference type="EMBL" id="CP090894">
    <property type="protein sequence ID" value="ULT94666.1"/>
    <property type="molecule type" value="Genomic_DNA"/>
</dbReference>
<feature type="compositionally biased region" description="Basic and acidic residues" evidence="5">
    <location>
        <begin position="7"/>
        <end position="18"/>
    </location>
</feature>
<feature type="region of interest" description="Disordered" evidence="5">
    <location>
        <begin position="44"/>
        <end position="74"/>
    </location>
</feature>
<name>A0AAE9D3V1_CAEBR</name>
<keyword evidence="2 4" id="KW-0442">Lipid degradation</keyword>
<feature type="short sequence motif" description="DGA/G" evidence="4">
    <location>
        <begin position="408"/>
        <end position="410"/>
    </location>
</feature>
<dbReference type="GO" id="GO:0016042">
    <property type="term" value="P:lipid catabolic process"/>
    <property type="evidence" value="ECO:0007669"/>
    <property type="project" value="UniProtKB-UniRule"/>
</dbReference>
<evidence type="ECO:0000313" key="8">
    <source>
        <dbReference type="Proteomes" id="UP000827892"/>
    </source>
</evidence>
<keyword evidence="1 4" id="KW-0378">Hydrolase</keyword>
<evidence type="ECO:0000313" key="7">
    <source>
        <dbReference type="EMBL" id="ULT94666.1"/>
    </source>
</evidence>
<feature type="active site" description="Proton acceptor" evidence="4">
    <location>
        <position position="408"/>
    </location>
</feature>
<evidence type="ECO:0000256" key="4">
    <source>
        <dbReference type="PROSITE-ProRule" id="PRU01161"/>
    </source>
</evidence>
<feature type="short sequence motif" description="GXGXXG" evidence="4">
    <location>
        <begin position="230"/>
        <end position="235"/>
    </location>
</feature>
<protein>
    <recommendedName>
        <fullName evidence="6">PNPLA domain-containing protein</fullName>
    </recommendedName>
</protein>
<dbReference type="GO" id="GO:0004620">
    <property type="term" value="F:phospholipase activity"/>
    <property type="evidence" value="ECO:0007669"/>
    <property type="project" value="InterPro"/>
</dbReference>
<dbReference type="InterPro" id="IPR045217">
    <property type="entry name" value="PNPLA8-like"/>
</dbReference>
<feature type="compositionally biased region" description="Polar residues" evidence="5">
    <location>
        <begin position="44"/>
        <end position="56"/>
    </location>
</feature>
<sequence>MTGNIGRKREELEKERKMSTTSTLIYRSTLPILRRRPRSVDVLSSTTERPFFSSSNSQGGASTPPGASASPSGATAAVPTSYAYISDMFKSFVSKVENPLNYLSVGTSKAIAKETVKVESKTQIIQKSNENRVSRSEVTAKTRALVKKILISETATSRLTRVRDLSEHIMAFPPTRIVAAQEQRLVAELLEMVIYGTSDQLKEEARQCLTLIGVQPPPKGRGVNVLSIDGGGTRGMMGLEVLEKIEKLSGKKICEIFDMICGVSTGSIIAALLTVKGYSVAECREAYMDVSKKLFTQGKFQGGMGLILQHSYYNTNLWVSILKKMIGEEVTMINTSKKLHTPRLAIISSIVNLPTIQPYVFRNYDHPAGRDSHYRGGTDHCLWTAIQASAAAPLYFSEVKLDNLLLQDGGVYANNPTAIAYHETKLLWPNEPINCVVSVGNGRTVTSVEPTPTVFSTSFQDKLLRIIDSATDTEGVHMNVHDMLPESVYYRFNPYMTYAYGLDEIDQERLEQMASDAAFYVRRNSSKLESATERLCLRPNVQQRVHRSVKEWMDLKGFYKPA</sequence>
<feature type="active site" description="Nucleophile" evidence="4">
    <location>
        <position position="264"/>
    </location>
</feature>
<evidence type="ECO:0000256" key="2">
    <source>
        <dbReference type="ARBA" id="ARBA00022963"/>
    </source>
</evidence>
<accession>A0AAE9D3V1</accession>
<reference evidence="7 8" key="1">
    <citation type="submission" date="2022-05" db="EMBL/GenBank/DDBJ databases">
        <title>Chromosome-level reference genomes for two strains of Caenorhabditis briggsae: an improved platform for comparative genomics.</title>
        <authorList>
            <person name="Stevens L."/>
            <person name="Andersen E.C."/>
        </authorList>
    </citation>
    <scope>NUCLEOTIDE SEQUENCE [LARGE SCALE GENOMIC DNA]</scope>
    <source>
        <strain evidence="7">QX1410_ONT</strain>
        <tissue evidence="7">Whole-organism</tissue>
    </source>
</reference>
<keyword evidence="3 4" id="KW-0443">Lipid metabolism</keyword>
<dbReference type="SUPFAM" id="SSF52151">
    <property type="entry name" value="FabD/lysophospholipase-like"/>
    <property type="match status" value="1"/>
</dbReference>
<dbReference type="CDD" id="cd07211">
    <property type="entry name" value="Pat_PNPLA8"/>
    <property type="match status" value="1"/>
</dbReference>
<dbReference type="PROSITE" id="PS51635">
    <property type="entry name" value="PNPLA"/>
    <property type="match status" value="1"/>
</dbReference>
<evidence type="ECO:0000256" key="1">
    <source>
        <dbReference type="ARBA" id="ARBA00022801"/>
    </source>
</evidence>
<feature type="short sequence motif" description="GXSXG" evidence="4">
    <location>
        <begin position="262"/>
        <end position="266"/>
    </location>
</feature>
<dbReference type="Proteomes" id="UP000827892">
    <property type="component" value="Chromosome IV"/>
</dbReference>